<proteinExistence type="predicted"/>
<dbReference type="InterPro" id="IPR000835">
    <property type="entry name" value="HTH_MarR-typ"/>
</dbReference>
<dbReference type="PANTHER" id="PTHR42756">
    <property type="entry name" value="TRANSCRIPTIONAL REGULATOR, MARR"/>
    <property type="match status" value="1"/>
</dbReference>
<accession>A0ABW6AIY5</accession>
<evidence type="ECO:0000256" key="3">
    <source>
        <dbReference type="ARBA" id="ARBA00023163"/>
    </source>
</evidence>
<dbReference type="PROSITE" id="PS50995">
    <property type="entry name" value="HTH_MARR_2"/>
    <property type="match status" value="1"/>
</dbReference>
<evidence type="ECO:0000256" key="2">
    <source>
        <dbReference type="ARBA" id="ARBA00023125"/>
    </source>
</evidence>
<evidence type="ECO:0000313" key="6">
    <source>
        <dbReference type="Proteomes" id="UP001597512"/>
    </source>
</evidence>
<feature type="domain" description="HTH marR-type" evidence="4">
    <location>
        <begin position="5"/>
        <end position="139"/>
    </location>
</feature>
<dbReference type="SUPFAM" id="SSF46785">
    <property type="entry name" value="Winged helix' DNA-binding domain"/>
    <property type="match status" value="1"/>
</dbReference>
<sequence length="143" mass="16901">MEELDQIVFYSLEKAIKLYRQFAQRRLNQHGFDITIDQWLILTAVRDQPDWTQQQIAKTVFKDVASVTRMIDLLVKKQYLTRIGNSDDRRRFTLTLTDTARQLLDAMQPVIVNNRQCALQNLDEQQLTHLQNMLHLLIKNCQS</sequence>
<dbReference type="EMBL" id="JBHUOM010000016">
    <property type="protein sequence ID" value="MFD2935454.1"/>
    <property type="molecule type" value="Genomic_DNA"/>
</dbReference>
<protein>
    <submittedName>
        <fullName evidence="5">MarR family winged helix-turn-helix transcriptional regulator</fullName>
    </submittedName>
</protein>
<keyword evidence="3" id="KW-0804">Transcription</keyword>
<gene>
    <name evidence="5" type="ORF">ACFS25_16855</name>
</gene>
<organism evidence="5 6">
    <name type="scientific">Spirosoma flavum</name>
    <dbReference type="NCBI Taxonomy" id="2048557"/>
    <lineage>
        <taxon>Bacteria</taxon>
        <taxon>Pseudomonadati</taxon>
        <taxon>Bacteroidota</taxon>
        <taxon>Cytophagia</taxon>
        <taxon>Cytophagales</taxon>
        <taxon>Cytophagaceae</taxon>
        <taxon>Spirosoma</taxon>
    </lineage>
</organism>
<keyword evidence="6" id="KW-1185">Reference proteome</keyword>
<dbReference type="InterPro" id="IPR036388">
    <property type="entry name" value="WH-like_DNA-bd_sf"/>
</dbReference>
<dbReference type="Proteomes" id="UP001597512">
    <property type="component" value="Unassembled WGS sequence"/>
</dbReference>
<dbReference type="PANTHER" id="PTHR42756:SF1">
    <property type="entry name" value="TRANSCRIPTIONAL REPRESSOR OF EMRAB OPERON"/>
    <property type="match status" value="1"/>
</dbReference>
<dbReference type="InterPro" id="IPR036390">
    <property type="entry name" value="WH_DNA-bd_sf"/>
</dbReference>
<keyword evidence="1" id="KW-0805">Transcription regulation</keyword>
<dbReference type="Gene3D" id="1.10.10.10">
    <property type="entry name" value="Winged helix-like DNA-binding domain superfamily/Winged helix DNA-binding domain"/>
    <property type="match status" value="1"/>
</dbReference>
<keyword evidence="2" id="KW-0238">DNA-binding</keyword>
<name>A0ABW6AIY5_9BACT</name>
<reference evidence="6" key="1">
    <citation type="journal article" date="2019" name="Int. J. Syst. Evol. Microbiol.">
        <title>The Global Catalogue of Microorganisms (GCM) 10K type strain sequencing project: providing services to taxonomists for standard genome sequencing and annotation.</title>
        <authorList>
            <consortium name="The Broad Institute Genomics Platform"/>
            <consortium name="The Broad Institute Genome Sequencing Center for Infectious Disease"/>
            <person name="Wu L."/>
            <person name="Ma J."/>
        </authorList>
    </citation>
    <scope>NUCLEOTIDE SEQUENCE [LARGE SCALE GENOMIC DNA]</scope>
    <source>
        <strain evidence="6">KCTC 52490</strain>
    </source>
</reference>
<comment type="caution">
    <text evidence="5">The sequence shown here is derived from an EMBL/GenBank/DDBJ whole genome shotgun (WGS) entry which is preliminary data.</text>
</comment>
<evidence type="ECO:0000313" key="5">
    <source>
        <dbReference type="EMBL" id="MFD2935454.1"/>
    </source>
</evidence>
<evidence type="ECO:0000259" key="4">
    <source>
        <dbReference type="PROSITE" id="PS50995"/>
    </source>
</evidence>
<dbReference type="RefSeq" id="WP_381503404.1">
    <property type="nucleotide sequence ID" value="NZ_JBHUOM010000016.1"/>
</dbReference>
<dbReference type="SMART" id="SM00347">
    <property type="entry name" value="HTH_MARR"/>
    <property type="match status" value="1"/>
</dbReference>
<evidence type="ECO:0000256" key="1">
    <source>
        <dbReference type="ARBA" id="ARBA00023015"/>
    </source>
</evidence>
<dbReference type="PRINTS" id="PR00598">
    <property type="entry name" value="HTHMARR"/>
</dbReference>
<dbReference type="Pfam" id="PF01047">
    <property type="entry name" value="MarR"/>
    <property type="match status" value="1"/>
</dbReference>